<sequence>MQLLYIVTKGTGDATLASVPLHIAANGSLEVGQEVSVVLAGDATDLIVDGNAQRVEGVGVPPMRDLLGKLEEHEVPVYV</sequence>
<dbReference type="EMBL" id="CADCVB010000211">
    <property type="protein sequence ID" value="CAA9448653.1"/>
    <property type="molecule type" value="Genomic_DNA"/>
</dbReference>
<reference evidence="1" key="1">
    <citation type="submission" date="2020-02" db="EMBL/GenBank/DDBJ databases">
        <authorList>
            <person name="Meier V. D."/>
        </authorList>
    </citation>
    <scope>NUCLEOTIDE SEQUENCE</scope>
    <source>
        <strain evidence="1">AVDCRST_MAG78</strain>
    </source>
</reference>
<dbReference type="Gene3D" id="3.40.1260.10">
    <property type="entry name" value="DsrEFH-like"/>
    <property type="match status" value="1"/>
</dbReference>
<evidence type="ECO:0000313" key="1">
    <source>
        <dbReference type="EMBL" id="CAA9448653.1"/>
    </source>
</evidence>
<proteinExistence type="predicted"/>
<dbReference type="InterPro" id="IPR003787">
    <property type="entry name" value="Sulphur_relay_DsrE/F-like"/>
</dbReference>
<dbReference type="Pfam" id="PF02635">
    <property type="entry name" value="DsrE"/>
    <property type="match status" value="1"/>
</dbReference>
<organism evidence="1">
    <name type="scientific">uncultured Rubrobacteraceae bacterium</name>
    <dbReference type="NCBI Taxonomy" id="349277"/>
    <lineage>
        <taxon>Bacteria</taxon>
        <taxon>Bacillati</taxon>
        <taxon>Actinomycetota</taxon>
        <taxon>Rubrobacteria</taxon>
        <taxon>Rubrobacterales</taxon>
        <taxon>Rubrobacteraceae</taxon>
        <taxon>environmental samples</taxon>
    </lineage>
</organism>
<dbReference type="InterPro" id="IPR027396">
    <property type="entry name" value="DsrEFH-like"/>
</dbReference>
<accession>A0A6J4QLS5</accession>
<protein>
    <submittedName>
        <fullName evidence="1">Uncharacterized protein</fullName>
    </submittedName>
</protein>
<dbReference type="AlphaFoldDB" id="A0A6J4QLS5"/>
<gene>
    <name evidence="1" type="ORF">AVDCRST_MAG78-3141</name>
</gene>
<name>A0A6J4QLS5_9ACTN</name>
<dbReference type="SUPFAM" id="SSF75169">
    <property type="entry name" value="DsrEFH-like"/>
    <property type="match status" value="1"/>
</dbReference>